<feature type="compositionally biased region" description="Gly residues" evidence="9">
    <location>
        <begin position="334"/>
        <end position="352"/>
    </location>
</feature>
<keyword evidence="6 14" id="KW-0418">Kinase</keyword>
<feature type="transmembrane region" description="Helical" evidence="10">
    <location>
        <begin position="141"/>
        <end position="160"/>
    </location>
</feature>
<keyword evidence="5" id="KW-0547">Nucleotide-binding</keyword>
<organism evidence="14 15">
    <name type="scientific">Streptomyces smyrnaeus</name>
    <dbReference type="NCBI Taxonomy" id="1387713"/>
    <lineage>
        <taxon>Bacteria</taxon>
        <taxon>Bacillati</taxon>
        <taxon>Actinomycetota</taxon>
        <taxon>Actinomycetes</taxon>
        <taxon>Kitasatosporales</taxon>
        <taxon>Streptomycetaceae</taxon>
        <taxon>Streptomyces</taxon>
    </lineage>
</organism>
<feature type="domain" description="Histidine kinase/HSP90-like ATPase" evidence="11">
    <location>
        <begin position="292"/>
        <end position="385"/>
    </location>
</feature>
<dbReference type="EMBL" id="JAFFZM010000004">
    <property type="protein sequence ID" value="MBO8198262.1"/>
    <property type="molecule type" value="Genomic_DNA"/>
</dbReference>
<evidence type="ECO:0000259" key="11">
    <source>
        <dbReference type="Pfam" id="PF02518"/>
    </source>
</evidence>
<keyword evidence="7" id="KW-0067">ATP-binding</keyword>
<evidence type="ECO:0000259" key="12">
    <source>
        <dbReference type="Pfam" id="PF07730"/>
    </source>
</evidence>
<dbReference type="InterPro" id="IPR050482">
    <property type="entry name" value="Sensor_HK_TwoCompSys"/>
</dbReference>
<feature type="region of interest" description="Disordered" evidence="9">
    <location>
        <begin position="332"/>
        <end position="353"/>
    </location>
</feature>
<evidence type="ECO:0000256" key="8">
    <source>
        <dbReference type="ARBA" id="ARBA00023012"/>
    </source>
</evidence>
<reference evidence="14 15" key="1">
    <citation type="submission" date="2021-02" db="EMBL/GenBank/DDBJ databases">
        <title>Streptomyces spirodelae sp. nov., isolated from duckweed.</title>
        <authorList>
            <person name="Saimee Y."/>
            <person name="Duangmal K."/>
        </authorList>
    </citation>
    <scope>NUCLEOTIDE SEQUENCE [LARGE SCALE GENOMIC DNA]</scope>
    <source>
        <strain evidence="14 15">DSM 42105</strain>
    </source>
</reference>
<feature type="transmembrane region" description="Helical" evidence="10">
    <location>
        <begin position="72"/>
        <end position="89"/>
    </location>
</feature>
<keyword evidence="10" id="KW-0812">Transmembrane</keyword>
<evidence type="ECO:0000256" key="1">
    <source>
        <dbReference type="ARBA" id="ARBA00000085"/>
    </source>
</evidence>
<dbReference type="Pfam" id="PF23539">
    <property type="entry name" value="DUF7134"/>
    <property type="match status" value="1"/>
</dbReference>
<evidence type="ECO:0000256" key="6">
    <source>
        <dbReference type="ARBA" id="ARBA00022777"/>
    </source>
</evidence>
<dbReference type="Pfam" id="PF02518">
    <property type="entry name" value="HATPase_c"/>
    <property type="match status" value="1"/>
</dbReference>
<dbReference type="SUPFAM" id="SSF55874">
    <property type="entry name" value="ATPase domain of HSP90 chaperone/DNA topoisomerase II/histidine kinase"/>
    <property type="match status" value="1"/>
</dbReference>
<evidence type="ECO:0000256" key="5">
    <source>
        <dbReference type="ARBA" id="ARBA00022741"/>
    </source>
</evidence>
<evidence type="ECO:0000256" key="3">
    <source>
        <dbReference type="ARBA" id="ARBA00022553"/>
    </source>
</evidence>
<gene>
    <name evidence="14" type="ORF">JW613_08080</name>
</gene>
<feature type="domain" description="DUF7134" evidence="13">
    <location>
        <begin position="17"/>
        <end position="164"/>
    </location>
</feature>
<dbReference type="Gene3D" id="3.30.565.10">
    <property type="entry name" value="Histidine kinase-like ATPase, C-terminal domain"/>
    <property type="match status" value="1"/>
</dbReference>
<evidence type="ECO:0000256" key="9">
    <source>
        <dbReference type="SAM" id="MobiDB-lite"/>
    </source>
</evidence>
<feature type="transmembrane region" description="Helical" evidence="10">
    <location>
        <begin position="47"/>
        <end position="67"/>
    </location>
</feature>
<dbReference type="InterPro" id="IPR036890">
    <property type="entry name" value="HATPase_C_sf"/>
</dbReference>
<evidence type="ECO:0000259" key="13">
    <source>
        <dbReference type="Pfam" id="PF23539"/>
    </source>
</evidence>
<keyword evidence="8" id="KW-0902">Two-component regulatory system</keyword>
<accession>A0ABS3XTG2</accession>
<evidence type="ECO:0000313" key="15">
    <source>
        <dbReference type="Proteomes" id="UP000721954"/>
    </source>
</evidence>
<evidence type="ECO:0000313" key="14">
    <source>
        <dbReference type="EMBL" id="MBO8198262.1"/>
    </source>
</evidence>
<dbReference type="CDD" id="cd16917">
    <property type="entry name" value="HATPase_UhpB-NarQ-NarX-like"/>
    <property type="match status" value="1"/>
</dbReference>
<evidence type="ECO:0000256" key="4">
    <source>
        <dbReference type="ARBA" id="ARBA00022679"/>
    </source>
</evidence>
<keyword evidence="3" id="KW-0597">Phosphoprotein</keyword>
<dbReference type="Gene3D" id="1.20.5.1930">
    <property type="match status" value="1"/>
</dbReference>
<keyword evidence="10" id="KW-0472">Membrane</keyword>
<evidence type="ECO:0000256" key="7">
    <source>
        <dbReference type="ARBA" id="ARBA00022840"/>
    </source>
</evidence>
<dbReference type="Pfam" id="PF07730">
    <property type="entry name" value="HisKA_3"/>
    <property type="match status" value="1"/>
</dbReference>
<dbReference type="InterPro" id="IPR011712">
    <property type="entry name" value="Sig_transdc_His_kin_sub3_dim/P"/>
</dbReference>
<keyword evidence="15" id="KW-1185">Reference proteome</keyword>
<dbReference type="EC" id="2.7.13.3" evidence="2"/>
<dbReference type="PANTHER" id="PTHR24421">
    <property type="entry name" value="NITRATE/NITRITE SENSOR PROTEIN NARX-RELATED"/>
    <property type="match status" value="1"/>
</dbReference>
<proteinExistence type="predicted"/>
<feature type="transmembrane region" description="Helical" evidence="10">
    <location>
        <begin position="21"/>
        <end position="41"/>
    </location>
</feature>
<dbReference type="InterPro" id="IPR055558">
    <property type="entry name" value="DUF7134"/>
</dbReference>
<name>A0ABS3XTG2_9ACTN</name>
<feature type="domain" description="Signal transduction histidine kinase subgroup 3 dimerisation and phosphoacceptor" evidence="12">
    <location>
        <begin position="179"/>
        <end position="245"/>
    </location>
</feature>
<dbReference type="RefSeq" id="WP_209210021.1">
    <property type="nucleotide sequence ID" value="NZ_JAFFZM010000004.1"/>
</dbReference>
<dbReference type="GO" id="GO:0016301">
    <property type="term" value="F:kinase activity"/>
    <property type="evidence" value="ECO:0007669"/>
    <property type="project" value="UniProtKB-KW"/>
</dbReference>
<comment type="caution">
    <text evidence="14">The sequence shown here is derived from an EMBL/GenBank/DDBJ whole genome shotgun (WGS) entry which is preliminary data.</text>
</comment>
<dbReference type="PANTHER" id="PTHR24421:SF10">
    <property type="entry name" value="NITRATE_NITRITE SENSOR PROTEIN NARQ"/>
    <property type="match status" value="1"/>
</dbReference>
<evidence type="ECO:0000256" key="10">
    <source>
        <dbReference type="SAM" id="Phobius"/>
    </source>
</evidence>
<dbReference type="InterPro" id="IPR003594">
    <property type="entry name" value="HATPase_dom"/>
</dbReference>
<keyword evidence="10" id="KW-1133">Transmembrane helix</keyword>
<evidence type="ECO:0000256" key="2">
    <source>
        <dbReference type="ARBA" id="ARBA00012438"/>
    </source>
</evidence>
<comment type="catalytic activity">
    <reaction evidence="1">
        <text>ATP + protein L-histidine = ADP + protein N-phospho-L-histidine.</text>
        <dbReference type="EC" id="2.7.13.3"/>
    </reaction>
</comment>
<protein>
    <recommendedName>
        <fullName evidence="2">histidine kinase</fullName>
        <ecNumber evidence="2">2.7.13.3</ecNumber>
    </recommendedName>
</protein>
<sequence length="386" mass="40500">MAPDTPQRLRPWLPRGRTADLASACGVLLLVAVWSLASLLRDPAEPGPVPVVVLDAVLSVAACVLLYFRRRYPVAVAVCVLIATAAYYLTSEQDGPLLVAVIVALYSVAAEGRLQAAVALAAAAVLGVGVGKQAGNEDTNTVVVFMLTGWLVAVVALGTMRHRRHAYAQEEARRRAGEERLRIARELHDVIGHNISLINVQAGAALHRLKKDPGQAEEALATIKETSREALRELRATLGVLRQVDEASPTQPAPGLARLDDLVTAARPAGLDVRVHSSGRARPLHAAADLAAFRIVQESLTNVARHARGATAVEIRLGYGQRALALAIEDDGSEPGGIGPRGGGHGSGGSGIQGMRERVAVLGGELSAGPGPRGGFTVTARIPYEN</sequence>
<keyword evidence="4" id="KW-0808">Transferase</keyword>
<dbReference type="GeneID" id="96258562"/>
<dbReference type="Proteomes" id="UP000721954">
    <property type="component" value="Unassembled WGS sequence"/>
</dbReference>